<keyword evidence="7 8" id="KW-0472">Membrane</keyword>
<evidence type="ECO:0000256" key="9">
    <source>
        <dbReference type="SAM" id="Phobius"/>
    </source>
</evidence>
<comment type="subcellular location">
    <subcellularLocation>
        <location evidence="8">Cell inner membrane</location>
    </subcellularLocation>
    <subcellularLocation>
        <location evidence="1">Cell membrane</location>
        <topology evidence="1">Multi-pass membrane protein</topology>
    </subcellularLocation>
</comment>
<evidence type="ECO:0000256" key="4">
    <source>
        <dbReference type="ARBA" id="ARBA00022692"/>
    </source>
</evidence>
<dbReference type="NCBIfam" id="TIGR03426">
    <property type="entry name" value="shape_MreD"/>
    <property type="match status" value="1"/>
</dbReference>
<feature type="transmembrane region" description="Helical" evidence="9">
    <location>
        <begin position="105"/>
        <end position="123"/>
    </location>
</feature>
<dbReference type="Proteomes" id="UP000077875">
    <property type="component" value="Chromosome"/>
</dbReference>
<evidence type="ECO:0000256" key="2">
    <source>
        <dbReference type="ARBA" id="ARBA00007776"/>
    </source>
</evidence>
<dbReference type="EMBL" id="CP015243">
    <property type="protein sequence ID" value="ANF57504.1"/>
    <property type="molecule type" value="Genomic_DNA"/>
</dbReference>
<dbReference type="STRING" id="376489.A5892_08520"/>
<evidence type="ECO:0000256" key="7">
    <source>
        <dbReference type="ARBA" id="ARBA00023136"/>
    </source>
</evidence>
<feature type="transmembrane region" description="Helical" evidence="9">
    <location>
        <begin position="7"/>
        <end position="26"/>
    </location>
</feature>
<evidence type="ECO:0000256" key="5">
    <source>
        <dbReference type="ARBA" id="ARBA00022960"/>
    </source>
</evidence>
<evidence type="ECO:0000313" key="10">
    <source>
        <dbReference type="EMBL" id="ANF57504.1"/>
    </source>
</evidence>
<dbReference type="InterPro" id="IPR026034">
    <property type="entry name" value="MreD_proteobac"/>
</dbReference>
<sequence>MAAQSKHAVYPTVWVTLMISLVLQVMPMPESMLLLRPHWLAMTLIYWCLALPRQVGVFHGFCAGLLLDLLEGTPMGQNALLLSVVAFLALLLYQRMRVYSLWQQAPMVMVITGLVLLGEQWLRVAFGVSRLHVQFIFSALLSGMLWPWFFTLMLNVRRRFAQG</sequence>
<name>A0A172YE53_9GAMM</name>
<keyword evidence="5 8" id="KW-0133">Cell shape</keyword>
<keyword evidence="3 8" id="KW-1003">Cell membrane</keyword>
<dbReference type="GO" id="GO:0008360">
    <property type="term" value="P:regulation of cell shape"/>
    <property type="evidence" value="ECO:0007669"/>
    <property type="project" value="UniProtKB-UniRule"/>
</dbReference>
<dbReference type="PANTHER" id="PTHR37484:SF1">
    <property type="entry name" value="ROD SHAPE-DETERMINING PROTEIN MRED"/>
    <property type="match status" value="1"/>
</dbReference>
<dbReference type="PANTHER" id="PTHR37484">
    <property type="entry name" value="ROD SHAPE-DETERMINING PROTEIN MRED"/>
    <property type="match status" value="1"/>
</dbReference>
<dbReference type="PIRSF" id="PIRSF018472">
    <property type="entry name" value="MreD_proteobac"/>
    <property type="match status" value="1"/>
</dbReference>
<comment type="similarity">
    <text evidence="2 8">Belongs to the MreD family.</text>
</comment>
<evidence type="ECO:0000256" key="8">
    <source>
        <dbReference type="PIRNR" id="PIRNR018472"/>
    </source>
</evidence>
<dbReference type="InterPro" id="IPR007227">
    <property type="entry name" value="Cell_shape_determining_MreD"/>
</dbReference>
<keyword evidence="4 9" id="KW-0812">Transmembrane</keyword>
<feature type="transmembrane region" description="Helical" evidence="9">
    <location>
        <begin position="75"/>
        <end position="93"/>
    </location>
</feature>
<feature type="transmembrane region" description="Helical" evidence="9">
    <location>
        <begin position="135"/>
        <end position="156"/>
    </location>
</feature>
<keyword evidence="6 9" id="KW-1133">Transmembrane helix</keyword>
<organism evidence="10 11">
    <name type="scientific">Halotalea alkalilenta</name>
    <dbReference type="NCBI Taxonomy" id="376489"/>
    <lineage>
        <taxon>Bacteria</taxon>
        <taxon>Pseudomonadati</taxon>
        <taxon>Pseudomonadota</taxon>
        <taxon>Gammaproteobacteria</taxon>
        <taxon>Oceanospirillales</taxon>
        <taxon>Halomonadaceae</taxon>
        <taxon>Halotalea</taxon>
    </lineage>
</organism>
<evidence type="ECO:0000256" key="6">
    <source>
        <dbReference type="ARBA" id="ARBA00022989"/>
    </source>
</evidence>
<keyword evidence="8" id="KW-0997">Cell inner membrane</keyword>
<accession>A0A172YE53</accession>
<evidence type="ECO:0000256" key="3">
    <source>
        <dbReference type="ARBA" id="ARBA00022475"/>
    </source>
</evidence>
<protein>
    <recommendedName>
        <fullName evidence="8">Rod shape-determining protein MreD</fullName>
    </recommendedName>
</protein>
<dbReference type="AlphaFoldDB" id="A0A172YE53"/>
<dbReference type="Pfam" id="PF04093">
    <property type="entry name" value="MreD"/>
    <property type="match status" value="1"/>
</dbReference>
<evidence type="ECO:0000256" key="1">
    <source>
        <dbReference type="ARBA" id="ARBA00004651"/>
    </source>
</evidence>
<dbReference type="RefSeq" id="WP_064122450.1">
    <property type="nucleotide sequence ID" value="NZ_CP015243.1"/>
</dbReference>
<dbReference type="KEGG" id="haa:A5892_08520"/>
<keyword evidence="11" id="KW-1185">Reference proteome</keyword>
<evidence type="ECO:0000313" key="11">
    <source>
        <dbReference type="Proteomes" id="UP000077875"/>
    </source>
</evidence>
<reference evidence="10 11" key="1">
    <citation type="submission" date="2016-04" db="EMBL/GenBank/DDBJ databases">
        <title>Complete Genome Sequence of Halotalea alkalilenta IHB B 13600.</title>
        <authorList>
            <person name="Swarnkar M.K."/>
            <person name="Sharma A."/>
            <person name="Kaushal K."/>
            <person name="Soni R."/>
            <person name="Rana S."/>
            <person name="Singh A.K."/>
            <person name="Gulati A."/>
        </authorList>
    </citation>
    <scope>NUCLEOTIDE SEQUENCE [LARGE SCALE GENOMIC DNA]</scope>
    <source>
        <strain evidence="10 11">IHB B 13600</strain>
    </source>
</reference>
<gene>
    <name evidence="10" type="ORF">A5892_08520</name>
</gene>
<proteinExistence type="inferred from homology"/>
<dbReference type="GO" id="GO:0005886">
    <property type="term" value="C:plasma membrane"/>
    <property type="evidence" value="ECO:0007669"/>
    <property type="project" value="UniProtKB-SubCell"/>
</dbReference>
<comment type="function">
    <text evidence="8">Involved in formation of the rod shape of the cell. May also contribute to regulation of formation of penicillin-binding proteins.</text>
</comment>